<sequence length="288" mass="29257">MRRLSRGLPPVLLLSTTVLVAACAAPPPPAGHLPAAAPSAPSTEQRGADALLASLPLPPGARRLPTAPQGIEPKLPDRLVNLPSGHGSVATGWWRSPLGLTATQNWVSGLHRRGFPESGTGPDFRMAGREWPAADGWGVRIAQIAAFASGGTVYLEAVAEAEFVGRRPAASLIPRGAASVAVRTRTQQGTTSGRVTDPARIGRAADLLDALPLHSGASVSCPDDVGGVTELDFGGGHRAELQLSGCRAISVFGPGLPADGVQLAGGSDRSAAVLKALGLSVTGTAATR</sequence>
<accession>A0ABW1G6B1</accession>
<protein>
    <submittedName>
        <fullName evidence="2">Uncharacterized protein</fullName>
    </submittedName>
</protein>
<feature type="chain" id="PRO_5046557378" evidence="1">
    <location>
        <begin position="22"/>
        <end position="288"/>
    </location>
</feature>
<evidence type="ECO:0000313" key="3">
    <source>
        <dbReference type="Proteomes" id="UP001596174"/>
    </source>
</evidence>
<dbReference type="EMBL" id="JBHSQJ010000082">
    <property type="protein sequence ID" value="MFC5909475.1"/>
    <property type="molecule type" value="Genomic_DNA"/>
</dbReference>
<comment type="caution">
    <text evidence="2">The sequence shown here is derived from an EMBL/GenBank/DDBJ whole genome shotgun (WGS) entry which is preliminary data.</text>
</comment>
<gene>
    <name evidence="2" type="ORF">ACFP3V_19930</name>
</gene>
<dbReference type="RefSeq" id="WP_380585294.1">
    <property type="nucleotide sequence ID" value="NZ_JBHSQJ010000082.1"/>
</dbReference>
<reference evidence="3" key="1">
    <citation type="journal article" date="2019" name="Int. J. Syst. Evol. Microbiol.">
        <title>The Global Catalogue of Microorganisms (GCM) 10K type strain sequencing project: providing services to taxonomists for standard genome sequencing and annotation.</title>
        <authorList>
            <consortium name="The Broad Institute Genomics Platform"/>
            <consortium name="The Broad Institute Genome Sequencing Center for Infectious Disease"/>
            <person name="Wu L."/>
            <person name="Ma J."/>
        </authorList>
    </citation>
    <scope>NUCLEOTIDE SEQUENCE [LARGE SCALE GENOMIC DNA]</scope>
    <source>
        <strain evidence="3">JCM 4816</strain>
    </source>
</reference>
<name>A0ABW1G6B1_9ACTN</name>
<feature type="signal peptide" evidence="1">
    <location>
        <begin position="1"/>
        <end position="21"/>
    </location>
</feature>
<dbReference type="Proteomes" id="UP001596174">
    <property type="component" value="Unassembled WGS sequence"/>
</dbReference>
<keyword evidence="3" id="KW-1185">Reference proteome</keyword>
<evidence type="ECO:0000256" key="1">
    <source>
        <dbReference type="SAM" id="SignalP"/>
    </source>
</evidence>
<keyword evidence="1" id="KW-0732">Signal</keyword>
<proteinExistence type="predicted"/>
<dbReference type="PROSITE" id="PS51257">
    <property type="entry name" value="PROKAR_LIPOPROTEIN"/>
    <property type="match status" value="1"/>
</dbReference>
<evidence type="ECO:0000313" key="2">
    <source>
        <dbReference type="EMBL" id="MFC5909475.1"/>
    </source>
</evidence>
<organism evidence="2 3">
    <name type="scientific">Streptacidiphilus monticola</name>
    <dbReference type="NCBI Taxonomy" id="2161674"/>
    <lineage>
        <taxon>Bacteria</taxon>
        <taxon>Bacillati</taxon>
        <taxon>Actinomycetota</taxon>
        <taxon>Actinomycetes</taxon>
        <taxon>Kitasatosporales</taxon>
        <taxon>Streptomycetaceae</taxon>
        <taxon>Streptacidiphilus</taxon>
    </lineage>
</organism>